<dbReference type="AlphaFoldDB" id="A0A6J2KBM0"/>
<evidence type="ECO:0000256" key="2">
    <source>
        <dbReference type="SAM" id="Phobius"/>
    </source>
</evidence>
<dbReference type="Pfam" id="PF16041">
    <property type="entry name" value="APD1-4_M"/>
    <property type="match status" value="1"/>
</dbReference>
<reference evidence="6" key="1">
    <citation type="submission" date="2025-08" db="UniProtKB">
        <authorList>
            <consortium name="RefSeq"/>
        </authorList>
    </citation>
    <scope>IDENTIFICATION</scope>
    <source>
        <tissue evidence="6">Silk gland</tissue>
    </source>
</reference>
<feature type="region of interest" description="Disordered" evidence="1">
    <location>
        <begin position="313"/>
        <end position="340"/>
    </location>
</feature>
<feature type="domain" description="E3 ubiquitin-protein ligase APD1-4 middle" evidence="4">
    <location>
        <begin position="669"/>
        <end position="778"/>
    </location>
</feature>
<evidence type="ECO:0000313" key="6">
    <source>
        <dbReference type="RefSeq" id="XP_028039330.1"/>
    </source>
</evidence>
<evidence type="ECO:0000313" key="5">
    <source>
        <dbReference type="Proteomes" id="UP000504629"/>
    </source>
</evidence>
<gene>
    <name evidence="6" type="primary">LOC114249824</name>
</gene>
<evidence type="ECO:0000256" key="1">
    <source>
        <dbReference type="SAM" id="MobiDB-lite"/>
    </source>
</evidence>
<sequence length="781" mass="89285">MDPQELVPLEAGLPIIRPPQRRCTLSGRSCYRTPLRLCRLLTLLIILPSMFIMIPLYLRYRVYSGQIYPMSMTDMRLIDSKISPTWCQRQVVRSNATFNAFVVPGPPEMAEELVPVSMTRELELEDDMKEYWGFYLLKGSSVTVSACVSWPGASLIMIKGYKHLQECAYIGDDSSEELDELIEAYKLGLMTNSTLLEKIQELKKIDGKANDPDTMRRHRAGVSFYDANKTANVSALSENVHNADVTDQDPKELREILERLHALRQAVKDEQLKYYHIPSHLMSLPALHRHRDANVDRDERRWLSFEELDGTNSEHINKKETSDTRNTTQDPNVEEINKHNLTTIEDNIVLETTEKYPKANGANVENENKFKTNSSEPELKSTNNTIKHFKEKDATVTPTPSTVQNGKEILESKESIEPVASHVAPEDSRRQENNERKSRLKDRRYNRPNGHNNRLDIPYTKKYETTTTKYENPEQNSEASSQEIFEDVLRRLRALGKRGDRVLRRLHASVGGTPPGEGSHSNTLAAARGSSEELDRLRQVLVEAIDEERTRAQRQQKRRDAREEARARRDLMLRQQELQQLLNQNDEARDLAAEEGLSPDGYAEHHDQVNETTAFDMSNSEFWSSFSSSEEALLECAGLVLYLPLTPHGACRRGAGADDALSASKANALTYRVPANGYYFFVFNSENEVQRNYIRARFDLQKTKYEVARSKLRECTNSTARCDLALDIFSTQKVVLEVPLRNNDSLWNEQFVIISECEPRTSVYMVCVIAVPLLIMIFAFQ</sequence>
<name>A0A6J2KBM0_BOMMA</name>
<keyword evidence="5" id="KW-1185">Reference proteome</keyword>
<feature type="compositionally biased region" description="Polar residues" evidence="1">
    <location>
        <begin position="396"/>
        <end position="405"/>
    </location>
</feature>
<dbReference type="GeneID" id="114249824"/>
<keyword evidence="2" id="KW-0812">Transmembrane</keyword>
<feature type="domain" description="E3 ubiquitin-protein ligase APD1-4 N-terminal" evidence="3">
    <location>
        <begin position="95"/>
        <end position="164"/>
    </location>
</feature>
<feature type="compositionally biased region" description="Polar residues" evidence="1">
    <location>
        <begin position="371"/>
        <end position="386"/>
    </location>
</feature>
<evidence type="ECO:0000259" key="3">
    <source>
        <dbReference type="Pfam" id="PF16040"/>
    </source>
</evidence>
<dbReference type="Pfam" id="PF16040">
    <property type="entry name" value="APD1-4_N"/>
    <property type="match status" value="1"/>
</dbReference>
<dbReference type="InterPro" id="IPR032008">
    <property type="entry name" value="APD1-4_N"/>
</dbReference>
<feature type="region of interest" description="Disordered" evidence="1">
    <location>
        <begin position="360"/>
        <end position="462"/>
    </location>
</feature>
<feature type="transmembrane region" description="Helical" evidence="2">
    <location>
        <begin position="37"/>
        <end position="58"/>
    </location>
</feature>
<proteinExistence type="predicted"/>
<feature type="region of interest" description="Disordered" evidence="1">
    <location>
        <begin position="508"/>
        <end position="532"/>
    </location>
</feature>
<dbReference type="OrthoDB" id="6375539at2759"/>
<keyword evidence="2" id="KW-1133">Transmembrane helix</keyword>
<dbReference type="Proteomes" id="UP000504629">
    <property type="component" value="Unplaced"/>
</dbReference>
<accession>A0A6J2KBM0</accession>
<dbReference type="RefSeq" id="XP_028039330.1">
    <property type="nucleotide sequence ID" value="XM_028183529.1"/>
</dbReference>
<dbReference type="KEGG" id="bman:114249824"/>
<dbReference type="PANTHER" id="PTHR39077">
    <property type="entry name" value="DUF4793 DOMAIN-CONTAINING PROTEIN"/>
    <property type="match status" value="1"/>
</dbReference>
<protein>
    <submittedName>
        <fullName evidence="6">Uncharacterized protein LOC114249824</fullName>
    </submittedName>
</protein>
<feature type="compositionally biased region" description="Basic and acidic residues" evidence="1">
    <location>
        <begin position="424"/>
        <end position="437"/>
    </location>
</feature>
<evidence type="ECO:0000259" key="4">
    <source>
        <dbReference type="Pfam" id="PF16041"/>
    </source>
</evidence>
<dbReference type="InterPro" id="IPR032010">
    <property type="entry name" value="APD1-4_M"/>
</dbReference>
<dbReference type="PANTHER" id="PTHR39077:SF1">
    <property type="entry name" value="E3 UBIQUITIN-PROTEIN LIGASE APD1-4 MIDDLE DOMAIN-CONTAINING PROTEIN"/>
    <property type="match status" value="1"/>
</dbReference>
<feature type="transmembrane region" description="Helical" evidence="2">
    <location>
        <begin position="762"/>
        <end position="780"/>
    </location>
</feature>
<keyword evidence="2" id="KW-0472">Membrane</keyword>
<organism evidence="5 6">
    <name type="scientific">Bombyx mandarina</name>
    <name type="common">Wild silk moth</name>
    <name type="synonym">Wild silkworm</name>
    <dbReference type="NCBI Taxonomy" id="7092"/>
    <lineage>
        <taxon>Eukaryota</taxon>
        <taxon>Metazoa</taxon>
        <taxon>Ecdysozoa</taxon>
        <taxon>Arthropoda</taxon>
        <taxon>Hexapoda</taxon>
        <taxon>Insecta</taxon>
        <taxon>Pterygota</taxon>
        <taxon>Neoptera</taxon>
        <taxon>Endopterygota</taxon>
        <taxon>Lepidoptera</taxon>
        <taxon>Glossata</taxon>
        <taxon>Ditrysia</taxon>
        <taxon>Bombycoidea</taxon>
        <taxon>Bombycidae</taxon>
        <taxon>Bombycinae</taxon>
        <taxon>Bombyx</taxon>
    </lineage>
</organism>